<dbReference type="OrthoDB" id="9802215at2"/>
<dbReference type="AlphaFoldDB" id="A0A1G6Z1M1"/>
<dbReference type="Pfam" id="PF02814">
    <property type="entry name" value="UreE_N"/>
    <property type="match status" value="1"/>
</dbReference>
<keyword evidence="9" id="KW-1185">Reference proteome</keyword>
<accession>A0A1G6Z1M1</accession>
<dbReference type="RefSeq" id="WP_093033904.1">
    <property type="nucleotide sequence ID" value="NZ_FMZV01000012.1"/>
</dbReference>
<evidence type="ECO:0000256" key="1">
    <source>
        <dbReference type="ARBA" id="ARBA00004496"/>
    </source>
</evidence>
<dbReference type="SMART" id="SM00988">
    <property type="entry name" value="UreE_N"/>
    <property type="match status" value="1"/>
</dbReference>
<reference evidence="9" key="1">
    <citation type="submission" date="2016-10" db="EMBL/GenBank/DDBJ databases">
        <authorList>
            <person name="Varghese N."/>
            <person name="Submissions S."/>
        </authorList>
    </citation>
    <scope>NUCLEOTIDE SEQUENCE [LARGE SCALE GENOMIC DNA]</scope>
    <source>
        <strain evidence="9">CGMCC 1.9108</strain>
    </source>
</reference>
<keyword evidence="3 5" id="KW-0533">Nickel</keyword>
<dbReference type="InterPro" id="IPR004029">
    <property type="entry name" value="UreE_N"/>
</dbReference>
<comment type="function">
    <text evidence="5">Involved in urease metallocenter assembly. Binds nickel. Probably functions as a nickel donor during metallocenter assembly.</text>
</comment>
<dbReference type="SUPFAM" id="SSF69737">
    <property type="entry name" value="Urease metallochaperone UreE, C-terminal domain"/>
    <property type="match status" value="1"/>
</dbReference>
<evidence type="ECO:0000313" key="8">
    <source>
        <dbReference type="EMBL" id="SDD95716.1"/>
    </source>
</evidence>
<feature type="domain" description="UreE urease accessory N-terminal" evidence="7">
    <location>
        <begin position="3"/>
        <end position="68"/>
    </location>
</feature>
<proteinExistence type="inferred from homology"/>
<organism evidence="8 9">
    <name type="scientific">Ruegeria marina</name>
    <dbReference type="NCBI Taxonomy" id="639004"/>
    <lineage>
        <taxon>Bacteria</taxon>
        <taxon>Pseudomonadati</taxon>
        <taxon>Pseudomonadota</taxon>
        <taxon>Alphaproteobacteria</taxon>
        <taxon>Rhodobacterales</taxon>
        <taxon>Roseobacteraceae</taxon>
        <taxon>Ruegeria</taxon>
    </lineage>
</organism>
<evidence type="ECO:0000256" key="4">
    <source>
        <dbReference type="ARBA" id="ARBA00023186"/>
    </source>
</evidence>
<evidence type="ECO:0000313" key="9">
    <source>
        <dbReference type="Proteomes" id="UP000199628"/>
    </source>
</evidence>
<dbReference type="NCBIfam" id="NF009758">
    <property type="entry name" value="PRK13261.2-4"/>
    <property type="match status" value="1"/>
</dbReference>
<dbReference type="GO" id="GO:0019627">
    <property type="term" value="P:urea metabolic process"/>
    <property type="evidence" value="ECO:0007669"/>
    <property type="project" value="InterPro"/>
</dbReference>
<keyword evidence="4 5" id="KW-0143">Chaperone</keyword>
<dbReference type="EMBL" id="FMZV01000012">
    <property type="protein sequence ID" value="SDD95716.1"/>
    <property type="molecule type" value="Genomic_DNA"/>
</dbReference>
<dbReference type="GO" id="GO:0006457">
    <property type="term" value="P:protein folding"/>
    <property type="evidence" value="ECO:0007669"/>
    <property type="project" value="InterPro"/>
</dbReference>
<evidence type="ECO:0000256" key="5">
    <source>
        <dbReference type="HAMAP-Rule" id="MF_00822"/>
    </source>
</evidence>
<sequence>MQVATTQRIRRHGDWSEADGSVLLTYENRFLRRRMLTTLHREDFLVDLAQTTSLDGGDAFELSDGRLIEVVAANEPLLAVTGDNLTRLAWHIGNRHTPCQIEADRLLIRQDHVIRDMLERLGAQVSEIHAPFAPEGGAYGHGRTHGHDHGHSHAQGSPHAHGH</sequence>
<dbReference type="CDD" id="cd00571">
    <property type="entry name" value="UreE"/>
    <property type="match status" value="1"/>
</dbReference>
<dbReference type="Pfam" id="PF05194">
    <property type="entry name" value="UreE_C"/>
    <property type="match status" value="1"/>
</dbReference>
<name>A0A1G6Z1M1_9RHOB</name>
<keyword evidence="2 5" id="KW-0963">Cytoplasm</keyword>
<dbReference type="Proteomes" id="UP000199628">
    <property type="component" value="Unassembled WGS sequence"/>
</dbReference>
<dbReference type="SUPFAM" id="SSF69287">
    <property type="entry name" value="Urease metallochaperone UreE, N-terminal domain"/>
    <property type="match status" value="1"/>
</dbReference>
<evidence type="ECO:0000256" key="6">
    <source>
        <dbReference type="SAM" id="MobiDB-lite"/>
    </source>
</evidence>
<dbReference type="InterPro" id="IPR012406">
    <property type="entry name" value="UreE"/>
</dbReference>
<evidence type="ECO:0000256" key="2">
    <source>
        <dbReference type="ARBA" id="ARBA00022490"/>
    </source>
</evidence>
<dbReference type="GO" id="GO:0065003">
    <property type="term" value="P:protein-containing complex assembly"/>
    <property type="evidence" value="ECO:0007669"/>
    <property type="project" value="InterPro"/>
</dbReference>
<dbReference type="Gene3D" id="2.60.260.20">
    <property type="entry name" value="Urease metallochaperone UreE, N-terminal domain"/>
    <property type="match status" value="1"/>
</dbReference>
<evidence type="ECO:0000259" key="7">
    <source>
        <dbReference type="SMART" id="SM00988"/>
    </source>
</evidence>
<dbReference type="Gene3D" id="3.30.70.790">
    <property type="entry name" value="UreE, C-terminal domain"/>
    <property type="match status" value="1"/>
</dbReference>
<protein>
    <recommendedName>
        <fullName evidence="5">Urease accessory protein UreE</fullName>
    </recommendedName>
</protein>
<evidence type="ECO:0000256" key="3">
    <source>
        <dbReference type="ARBA" id="ARBA00022596"/>
    </source>
</evidence>
<dbReference type="STRING" id="639004.SAMN04488239_11250"/>
<dbReference type="GO" id="GO:0005737">
    <property type="term" value="C:cytoplasm"/>
    <property type="evidence" value="ECO:0007669"/>
    <property type="project" value="UniProtKB-SubCell"/>
</dbReference>
<dbReference type="InterPro" id="IPR036118">
    <property type="entry name" value="UreE_N_sf"/>
</dbReference>
<comment type="similarity">
    <text evidence="5">Belongs to the UreE family.</text>
</comment>
<dbReference type="PIRSF" id="PIRSF036402">
    <property type="entry name" value="Ureas_acces_UreE"/>
    <property type="match status" value="1"/>
</dbReference>
<dbReference type="InterPro" id="IPR007864">
    <property type="entry name" value="UreE_C_dom"/>
</dbReference>
<gene>
    <name evidence="5" type="primary">ureE</name>
    <name evidence="8" type="ORF">SAMN04488239_11250</name>
</gene>
<dbReference type="GO" id="GO:0051082">
    <property type="term" value="F:unfolded protein binding"/>
    <property type="evidence" value="ECO:0007669"/>
    <property type="project" value="UniProtKB-UniRule"/>
</dbReference>
<dbReference type="HAMAP" id="MF_00822">
    <property type="entry name" value="UreE"/>
    <property type="match status" value="1"/>
</dbReference>
<feature type="region of interest" description="Disordered" evidence="6">
    <location>
        <begin position="132"/>
        <end position="163"/>
    </location>
</feature>
<dbReference type="GO" id="GO:0016151">
    <property type="term" value="F:nickel cation binding"/>
    <property type="evidence" value="ECO:0007669"/>
    <property type="project" value="UniProtKB-UniRule"/>
</dbReference>
<comment type="subcellular location">
    <subcellularLocation>
        <location evidence="1 5">Cytoplasm</location>
    </subcellularLocation>
</comment>